<feature type="domain" description="AB hydrolase-1" evidence="2">
    <location>
        <begin position="31"/>
        <end position="272"/>
    </location>
</feature>
<dbReference type="PRINTS" id="PR00412">
    <property type="entry name" value="EPOXHYDRLASE"/>
</dbReference>
<organism evidence="3 4">
    <name type="scientific">Kribbella capetownensis</name>
    <dbReference type="NCBI Taxonomy" id="1572659"/>
    <lineage>
        <taxon>Bacteria</taxon>
        <taxon>Bacillati</taxon>
        <taxon>Actinomycetota</taxon>
        <taxon>Actinomycetes</taxon>
        <taxon>Propionibacteriales</taxon>
        <taxon>Kribbellaceae</taxon>
        <taxon>Kribbella</taxon>
    </lineage>
</organism>
<evidence type="ECO:0000256" key="1">
    <source>
        <dbReference type="ARBA" id="ARBA00022801"/>
    </source>
</evidence>
<comment type="caution">
    <text evidence="3">The sequence shown here is derived from an EMBL/GenBank/DDBJ whole genome shotgun (WGS) entry which is preliminary data.</text>
</comment>
<keyword evidence="4" id="KW-1185">Reference proteome</keyword>
<accession>A0A4V2M7H2</accession>
<reference evidence="3 4" key="1">
    <citation type="submission" date="2019-02" db="EMBL/GenBank/DDBJ databases">
        <title>Kribbella capetownensis sp. nov. and Kribbella speibonae sp. nov., isolated from soil.</title>
        <authorList>
            <person name="Curtis S.M."/>
            <person name="Norton I."/>
            <person name="Everest G.J."/>
            <person name="Meyers P.R."/>
        </authorList>
    </citation>
    <scope>NUCLEOTIDE SEQUENCE [LARGE SCALE GENOMIC DNA]</scope>
    <source>
        <strain evidence="3 4">YM53</strain>
    </source>
</reference>
<dbReference type="GO" id="GO:0016787">
    <property type="term" value="F:hydrolase activity"/>
    <property type="evidence" value="ECO:0007669"/>
    <property type="project" value="UniProtKB-KW"/>
</dbReference>
<evidence type="ECO:0000313" key="3">
    <source>
        <dbReference type="EMBL" id="TCC47542.1"/>
    </source>
</evidence>
<dbReference type="InterPro" id="IPR000073">
    <property type="entry name" value="AB_hydrolase_1"/>
</dbReference>
<dbReference type="InterPro" id="IPR000639">
    <property type="entry name" value="Epox_hydrolase-like"/>
</dbReference>
<evidence type="ECO:0000313" key="4">
    <source>
        <dbReference type="Proteomes" id="UP000293342"/>
    </source>
</evidence>
<dbReference type="EMBL" id="SJKD01000005">
    <property type="protein sequence ID" value="TCC47542.1"/>
    <property type="molecule type" value="Genomic_DNA"/>
</dbReference>
<keyword evidence="1 3" id="KW-0378">Hydrolase</keyword>
<dbReference type="Proteomes" id="UP000293342">
    <property type="component" value="Unassembled WGS sequence"/>
</dbReference>
<name>A0A4V2M7H2_9ACTN</name>
<proteinExistence type="predicted"/>
<sequence length="281" mass="30877">MNTRDFRHRTVRVDRSTLHLVEAGRAGDPPVVFLHGWPQSSWAWRRILPLAAEDGIHAIAVDLPGIGESTGDATDGSKVALARVIHGLIGELGLDHPVLVGHDVGGMAAYAYLCTYDDLRVAVVMDVAVPGVDPWDRVVANPQIWHFAFHQTPDLPELLVSGNRAAYFDFFYELLTADSSTITPDARVTYARAYRADSALTAGFNWYRTLPQDAQELTKPTETPLVYLRGDHEYGELDDYAEGFRRAGVTALTTGLIPDAGHFAPEEAPEATWSRIAQALE</sequence>
<dbReference type="RefSeq" id="WP_131515612.1">
    <property type="nucleotide sequence ID" value="NZ_SJKD01000005.1"/>
</dbReference>
<evidence type="ECO:0000259" key="2">
    <source>
        <dbReference type="Pfam" id="PF12697"/>
    </source>
</evidence>
<dbReference type="SUPFAM" id="SSF53474">
    <property type="entry name" value="alpha/beta-Hydrolases"/>
    <property type="match status" value="1"/>
</dbReference>
<protein>
    <submittedName>
        <fullName evidence="3">Alpha/beta hydrolase</fullName>
    </submittedName>
</protein>
<dbReference type="AlphaFoldDB" id="A0A4V2M7H2"/>
<dbReference type="PANTHER" id="PTHR43329">
    <property type="entry name" value="EPOXIDE HYDROLASE"/>
    <property type="match status" value="1"/>
</dbReference>
<gene>
    <name evidence="3" type="ORF">E0H75_22480</name>
</gene>
<dbReference type="InterPro" id="IPR029058">
    <property type="entry name" value="AB_hydrolase_fold"/>
</dbReference>
<dbReference type="Pfam" id="PF12697">
    <property type="entry name" value="Abhydrolase_6"/>
    <property type="match status" value="1"/>
</dbReference>
<dbReference type="OrthoDB" id="27092at2"/>
<dbReference type="Gene3D" id="3.40.50.1820">
    <property type="entry name" value="alpha/beta hydrolase"/>
    <property type="match status" value="1"/>
</dbReference>